<proteinExistence type="predicted"/>
<accession>A0AAI8HSM3</accession>
<sequence length="65" mass="7837">MSYVKKQNTKKELQKLLDSNAQVVEFLEYIKGRYDFSEDEKKRIDDSMQYVKDMTFIFSQMKSVL</sequence>
<dbReference type="EMBL" id="CP025002">
    <property type="protein sequence ID" value="AUJ79458.1"/>
    <property type="molecule type" value="Genomic_DNA"/>
</dbReference>
<evidence type="ECO:0000313" key="2">
    <source>
        <dbReference type="Proteomes" id="UP000234366"/>
    </source>
</evidence>
<reference evidence="1 2" key="1">
    <citation type="submission" date="2017-11" db="EMBL/GenBank/DDBJ databases">
        <title>Genome sequence and genome mining of multiple bioactive secondary metabolites from a deep sea-derived Bacillus siamensis SCSIO 05746.</title>
        <authorList>
            <person name="Pan H.-Q."/>
            <person name="Ju J.-H."/>
        </authorList>
    </citation>
    <scope>NUCLEOTIDE SEQUENCE [LARGE SCALE GENOMIC DNA]</scope>
    <source>
        <strain evidence="1 2">SCSIO 05746</strain>
        <plasmid evidence="2">pscsio05746</plasmid>
    </source>
</reference>
<protein>
    <submittedName>
        <fullName evidence="1">Uncharacterized protein</fullName>
    </submittedName>
</protein>
<name>A0AAI8HSM3_9BACI</name>
<dbReference type="AlphaFoldDB" id="A0AAI8HSM3"/>
<keyword evidence="1" id="KW-0614">Plasmid</keyword>
<evidence type="ECO:0000313" key="1">
    <source>
        <dbReference type="EMBL" id="AUJ79458.1"/>
    </source>
</evidence>
<geneLocation type="plasmid" evidence="2">
    <name>pscsio05746</name>
</geneLocation>
<dbReference type="RefSeq" id="WP_032859190.1">
    <property type="nucleotide sequence ID" value="NZ_CP025002.1"/>
</dbReference>
<dbReference type="KEGG" id="bsia:CWD84_22010"/>
<keyword evidence="2" id="KW-1185">Reference proteome</keyword>
<organism evidence="1 2">
    <name type="scientific">Bacillus siamensis</name>
    <dbReference type="NCBI Taxonomy" id="659243"/>
    <lineage>
        <taxon>Bacteria</taxon>
        <taxon>Bacillati</taxon>
        <taxon>Bacillota</taxon>
        <taxon>Bacilli</taxon>
        <taxon>Bacillales</taxon>
        <taxon>Bacillaceae</taxon>
        <taxon>Bacillus</taxon>
        <taxon>Bacillus amyloliquefaciens group</taxon>
    </lineage>
</organism>
<gene>
    <name evidence="1" type="ORF">CWD84_22010</name>
</gene>
<dbReference type="Proteomes" id="UP000234366">
    <property type="component" value="Plasmid pSCSIO05746"/>
</dbReference>